<dbReference type="AlphaFoldDB" id="A0A5E4PM83"/>
<reference evidence="1 2" key="1">
    <citation type="submission" date="2017-07" db="EMBL/GenBank/DDBJ databases">
        <authorList>
            <person name="Talla V."/>
            <person name="Backstrom N."/>
        </authorList>
    </citation>
    <scope>NUCLEOTIDE SEQUENCE [LARGE SCALE GENOMIC DNA]</scope>
</reference>
<protein>
    <submittedName>
        <fullName evidence="1">Uncharacterized protein</fullName>
    </submittedName>
</protein>
<sequence length="29" mass="3433">MTSSELESRNTVLPIEPGNIFPRCHRREY</sequence>
<dbReference type="EMBL" id="FZQP02000071">
    <property type="protein sequence ID" value="VVC87097.1"/>
    <property type="molecule type" value="Genomic_DNA"/>
</dbReference>
<keyword evidence="2" id="KW-1185">Reference proteome</keyword>
<name>A0A5E4PM83_9NEOP</name>
<accession>A0A5E4PM83</accession>
<dbReference type="Proteomes" id="UP000324832">
    <property type="component" value="Unassembled WGS sequence"/>
</dbReference>
<evidence type="ECO:0000313" key="2">
    <source>
        <dbReference type="Proteomes" id="UP000324832"/>
    </source>
</evidence>
<proteinExistence type="predicted"/>
<organism evidence="1 2">
    <name type="scientific">Leptidea sinapis</name>
    <dbReference type="NCBI Taxonomy" id="189913"/>
    <lineage>
        <taxon>Eukaryota</taxon>
        <taxon>Metazoa</taxon>
        <taxon>Ecdysozoa</taxon>
        <taxon>Arthropoda</taxon>
        <taxon>Hexapoda</taxon>
        <taxon>Insecta</taxon>
        <taxon>Pterygota</taxon>
        <taxon>Neoptera</taxon>
        <taxon>Endopterygota</taxon>
        <taxon>Lepidoptera</taxon>
        <taxon>Glossata</taxon>
        <taxon>Ditrysia</taxon>
        <taxon>Papilionoidea</taxon>
        <taxon>Pieridae</taxon>
        <taxon>Dismorphiinae</taxon>
        <taxon>Leptidea</taxon>
    </lineage>
</organism>
<gene>
    <name evidence="1" type="ORF">LSINAPIS_LOCUS792</name>
</gene>
<evidence type="ECO:0000313" key="1">
    <source>
        <dbReference type="EMBL" id="VVC87097.1"/>
    </source>
</evidence>